<dbReference type="InterPro" id="IPR036390">
    <property type="entry name" value="WH_DNA-bd_sf"/>
</dbReference>
<keyword evidence="4" id="KW-1185">Reference proteome</keyword>
<feature type="domain" description="DUF7344" evidence="2">
    <location>
        <begin position="29"/>
        <end position="106"/>
    </location>
</feature>
<protein>
    <recommendedName>
        <fullName evidence="2">DUF7344 domain-containing protein</fullName>
    </recommendedName>
</protein>
<dbReference type="SUPFAM" id="SSF46785">
    <property type="entry name" value="Winged helix' DNA-binding domain"/>
    <property type="match status" value="1"/>
</dbReference>
<proteinExistence type="predicted"/>
<feature type="region of interest" description="Disordered" evidence="1">
    <location>
        <begin position="1"/>
        <end position="21"/>
    </location>
</feature>
<feature type="compositionally biased region" description="Polar residues" evidence="1">
    <location>
        <begin position="8"/>
        <end position="21"/>
    </location>
</feature>
<dbReference type="Pfam" id="PF24035">
    <property type="entry name" value="DUF7344"/>
    <property type="match status" value="1"/>
</dbReference>
<reference evidence="3 4" key="1">
    <citation type="submission" date="2022-04" db="EMBL/GenBank/DDBJ databases">
        <title>Diverse halophilic archaea isolated from saline environments.</title>
        <authorList>
            <person name="Cui H.-L."/>
        </authorList>
    </citation>
    <scope>NUCLEOTIDE SEQUENCE [LARGE SCALE GENOMIC DNA]</scope>
    <source>
        <strain evidence="3 4">XZYJT49</strain>
    </source>
</reference>
<evidence type="ECO:0000313" key="4">
    <source>
        <dbReference type="Proteomes" id="UP000830729"/>
    </source>
</evidence>
<dbReference type="RefSeq" id="WP_248648872.1">
    <property type="nucleotide sequence ID" value="NZ_CP096659.1"/>
</dbReference>
<dbReference type="Gene3D" id="1.10.10.10">
    <property type="entry name" value="Winged helix-like DNA-binding domain superfamily/Winged helix DNA-binding domain"/>
    <property type="match status" value="1"/>
</dbReference>
<name>A0A8U0HPZ3_9EURY</name>
<dbReference type="InterPro" id="IPR036388">
    <property type="entry name" value="WH-like_DNA-bd_sf"/>
</dbReference>
<accession>A0A8U0HPZ3</accession>
<evidence type="ECO:0000256" key="1">
    <source>
        <dbReference type="SAM" id="MobiDB-lite"/>
    </source>
</evidence>
<evidence type="ECO:0000259" key="2">
    <source>
        <dbReference type="Pfam" id="PF24035"/>
    </source>
</evidence>
<dbReference type="InterPro" id="IPR055768">
    <property type="entry name" value="DUF7344"/>
</dbReference>
<dbReference type="KEGG" id="halx:M0R89_09650"/>
<dbReference type="Proteomes" id="UP000830729">
    <property type="component" value="Chromosome"/>
</dbReference>
<evidence type="ECO:0000313" key="3">
    <source>
        <dbReference type="EMBL" id="UPV72813.1"/>
    </source>
</evidence>
<dbReference type="GeneID" id="72185463"/>
<organism evidence="3 4">
    <name type="scientific">Halorussus limi</name>
    <dbReference type="NCBI Taxonomy" id="2938695"/>
    <lineage>
        <taxon>Archaea</taxon>
        <taxon>Methanobacteriati</taxon>
        <taxon>Methanobacteriota</taxon>
        <taxon>Stenosarchaea group</taxon>
        <taxon>Halobacteria</taxon>
        <taxon>Halobacteriales</taxon>
        <taxon>Haladaptataceae</taxon>
        <taxon>Halorussus</taxon>
    </lineage>
</organism>
<dbReference type="AlphaFoldDB" id="A0A8U0HPZ3"/>
<dbReference type="EMBL" id="CP096659">
    <property type="protein sequence ID" value="UPV72813.1"/>
    <property type="molecule type" value="Genomic_DNA"/>
</dbReference>
<gene>
    <name evidence="3" type="ORF">M0R89_09650</name>
</gene>
<sequence length="129" mass="14670">MSDDEFNQGRQQETPVVSDGGTSLPTRIFGALAHQRRRCVLYYLRDHEQASIDDLASHLTVFEQDIPRNEMTPEAIKQVKTTLVQIHLPKLDDYGLIDYDRRSETVCCTYAPDLLDDALDIAATIDNYP</sequence>